<dbReference type="Proteomes" id="UP000679307">
    <property type="component" value="Chromosome"/>
</dbReference>
<dbReference type="PANTHER" id="PTHR32439">
    <property type="entry name" value="FERREDOXIN--NITRITE REDUCTASE, CHLOROPLASTIC"/>
    <property type="match status" value="1"/>
</dbReference>
<dbReference type="EMBL" id="CP075371">
    <property type="protein sequence ID" value="QVT77912.1"/>
    <property type="molecule type" value="Genomic_DNA"/>
</dbReference>
<keyword evidence="1" id="KW-0004">4Fe-4S</keyword>
<keyword evidence="5" id="KW-0408">Iron</keyword>
<evidence type="ECO:0000256" key="2">
    <source>
        <dbReference type="ARBA" id="ARBA00022617"/>
    </source>
</evidence>
<dbReference type="PANTHER" id="PTHR32439:SF9">
    <property type="entry name" value="BLR3264 PROTEIN"/>
    <property type="match status" value="1"/>
</dbReference>
<organism evidence="9 10">
    <name type="scientific">Nocardioides aquaticus</name>
    <dbReference type="NCBI Taxonomy" id="160826"/>
    <lineage>
        <taxon>Bacteria</taxon>
        <taxon>Bacillati</taxon>
        <taxon>Actinomycetota</taxon>
        <taxon>Actinomycetes</taxon>
        <taxon>Propionibacteriales</taxon>
        <taxon>Nocardioidaceae</taxon>
        <taxon>Nocardioides</taxon>
    </lineage>
</organism>
<feature type="region of interest" description="Disordered" evidence="7">
    <location>
        <begin position="1"/>
        <end position="26"/>
    </location>
</feature>
<dbReference type="EC" id="1.8.7.1" evidence="9"/>
<keyword evidence="6" id="KW-0411">Iron-sulfur</keyword>
<dbReference type="Pfam" id="PF03460">
    <property type="entry name" value="NIR_SIR_ferr"/>
    <property type="match status" value="1"/>
</dbReference>
<sequence length="309" mass="31619">MPHPPLVRSRPGPDGRDAAADRCPGVARPWPAEDGLLVRLRLPGGRVAARALASLSGVARTHGDGDLHLTGRANLQLRALPADPATTGAVRPDVAAALAGTGLLPSPSHELVRNLMASPQTGLDTGRPGGGRADLRPVVDALDAALLAEPAAADLSGRFLLVLDDGRGDLVDRPCDLGVVALDDGTAQLRVGTAWGDVVALPDVPDALLALVRRFLDARPDPAAAWHVAELDGPLAPAREPDDCVPAPTARPAYGPLVGGEHVAAPDGVLGPDLVDDLVARDPDGTLVVTPWRGVLVPDPAPHEGGGAR</sequence>
<dbReference type="GO" id="GO:0050311">
    <property type="term" value="F:sulfite reductase (ferredoxin) activity"/>
    <property type="evidence" value="ECO:0007669"/>
    <property type="project" value="UniProtKB-EC"/>
</dbReference>
<evidence type="ECO:0000256" key="3">
    <source>
        <dbReference type="ARBA" id="ARBA00022723"/>
    </source>
</evidence>
<evidence type="ECO:0000256" key="5">
    <source>
        <dbReference type="ARBA" id="ARBA00023004"/>
    </source>
</evidence>
<name>A0ABX8EFS1_9ACTN</name>
<dbReference type="SUPFAM" id="SSF55124">
    <property type="entry name" value="Nitrite/Sulfite reductase N-terminal domain-like"/>
    <property type="match status" value="1"/>
</dbReference>
<protein>
    <submittedName>
        <fullName evidence="9">Sulfite reductase [ferredoxin]</fullName>
        <ecNumber evidence="9">1.8.7.1</ecNumber>
    </submittedName>
</protein>
<proteinExistence type="predicted"/>
<keyword evidence="3" id="KW-0479">Metal-binding</keyword>
<accession>A0ABX8EFS1</accession>
<reference evidence="9 10" key="1">
    <citation type="submission" date="2021-05" db="EMBL/GenBank/DDBJ databases">
        <title>Complete genome of Nocardioides aquaticus KCTC 9944T isolated from meromictic and hypersaline Ekho Lake, Antarctica.</title>
        <authorList>
            <person name="Hwang K."/>
            <person name="Kim K.M."/>
            <person name="Choe H."/>
        </authorList>
    </citation>
    <scope>NUCLEOTIDE SEQUENCE [LARGE SCALE GENOMIC DNA]</scope>
    <source>
        <strain evidence="9 10">KCTC 9944</strain>
    </source>
</reference>
<evidence type="ECO:0000256" key="1">
    <source>
        <dbReference type="ARBA" id="ARBA00022485"/>
    </source>
</evidence>
<feature type="domain" description="Nitrite/Sulfite reductase ferredoxin-like" evidence="8">
    <location>
        <begin position="34"/>
        <end position="83"/>
    </location>
</feature>
<dbReference type="Gene3D" id="3.90.480.10">
    <property type="entry name" value="Sulfite Reductase Hemoprotein,Domain 2"/>
    <property type="match status" value="1"/>
</dbReference>
<dbReference type="RefSeq" id="WP_214057570.1">
    <property type="nucleotide sequence ID" value="NZ_BAAAHS010000112.1"/>
</dbReference>
<dbReference type="InterPro" id="IPR045854">
    <property type="entry name" value="NO2/SO3_Rdtase_4Fe4S_sf"/>
</dbReference>
<evidence type="ECO:0000313" key="10">
    <source>
        <dbReference type="Proteomes" id="UP000679307"/>
    </source>
</evidence>
<evidence type="ECO:0000256" key="4">
    <source>
        <dbReference type="ARBA" id="ARBA00023002"/>
    </source>
</evidence>
<keyword evidence="2" id="KW-0349">Heme</keyword>
<gene>
    <name evidence="9" type="primary">sir_1</name>
    <name evidence="9" type="ORF">ENKNEFLB_00281</name>
</gene>
<feature type="compositionally biased region" description="Basic and acidic residues" evidence="7">
    <location>
        <begin position="11"/>
        <end position="20"/>
    </location>
</feature>
<dbReference type="InterPro" id="IPR036136">
    <property type="entry name" value="Nit/Sulf_reduc_fer-like_dom_sf"/>
</dbReference>
<evidence type="ECO:0000313" key="9">
    <source>
        <dbReference type="EMBL" id="QVT77912.1"/>
    </source>
</evidence>
<keyword evidence="4 9" id="KW-0560">Oxidoreductase</keyword>
<keyword evidence="10" id="KW-1185">Reference proteome</keyword>
<evidence type="ECO:0000259" key="8">
    <source>
        <dbReference type="Pfam" id="PF03460"/>
    </source>
</evidence>
<dbReference type="SUPFAM" id="SSF56014">
    <property type="entry name" value="Nitrite and sulphite reductase 4Fe-4S domain-like"/>
    <property type="match status" value="1"/>
</dbReference>
<evidence type="ECO:0000256" key="7">
    <source>
        <dbReference type="SAM" id="MobiDB-lite"/>
    </source>
</evidence>
<dbReference type="Gene3D" id="3.30.413.10">
    <property type="entry name" value="Sulfite Reductase Hemoprotein, domain 1"/>
    <property type="match status" value="1"/>
</dbReference>
<dbReference type="InterPro" id="IPR005117">
    <property type="entry name" value="NiRdtase/SiRdtase_haem-b_fer"/>
</dbReference>
<dbReference type="InterPro" id="IPR051329">
    <property type="entry name" value="NIR_SIR_4Fe-4S"/>
</dbReference>
<evidence type="ECO:0000256" key="6">
    <source>
        <dbReference type="ARBA" id="ARBA00023014"/>
    </source>
</evidence>